<reference evidence="2 3" key="1">
    <citation type="submission" date="2020-02" db="EMBL/GenBank/DDBJ databases">
        <authorList>
            <person name="Ma Q."/>
            <person name="Huang Y."/>
            <person name="Song X."/>
            <person name="Pei D."/>
        </authorList>
    </citation>
    <scope>NUCLEOTIDE SEQUENCE [LARGE SCALE GENOMIC DNA]</scope>
    <source>
        <strain evidence="2">Sxm20200214</strain>
        <tissue evidence="2">Leaf</tissue>
    </source>
</reference>
<dbReference type="Proteomes" id="UP000886595">
    <property type="component" value="Unassembled WGS sequence"/>
</dbReference>
<evidence type="ECO:0000313" key="2">
    <source>
        <dbReference type="EMBL" id="KAG2303720.1"/>
    </source>
</evidence>
<proteinExistence type="predicted"/>
<dbReference type="AlphaFoldDB" id="A0A8X7V534"/>
<keyword evidence="3" id="KW-1185">Reference proteome</keyword>
<gene>
    <name evidence="2" type="ORF">Bca52824_032371</name>
</gene>
<evidence type="ECO:0000313" key="3">
    <source>
        <dbReference type="Proteomes" id="UP000886595"/>
    </source>
</evidence>
<evidence type="ECO:0000256" key="1">
    <source>
        <dbReference type="SAM" id="MobiDB-lite"/>
    </source>
</evidence>
<feature type="region of interest" description="Disordered" evidence="1">
    <location>
        <begin position="1"/>
        <end position="20"/>
    </location>
</feature>
<accession>A0A8X7V534</accession>
<protein>
    <submittedName>
        <fullName evidence="2">Uncharacterized protein</fullName>
    </submittedName>
</protein>
<organism evidence="2 3">
    <name type="scientific">Brassica carinata</name>
    <name type="common">Ethiopian mustard</name>
    <name type="synonym">Abyssinian cabbage</name>
    <dbReference type="NCBI Taxonomy" id="52824"/>
    <lineage>
        <taxon>Eukaryota</taxon>
        <taxon>Viridiplantae</taxon>
        <taxon>Streptophyta</taxon>
        <taxon>Embryophyta</taxon>
        <taxon>Tracheophyta</taxon>
        <taxon>Spermatophyta</taxon>
        <taxon>Magnoliopsida</taxon>
        <taxon>eudicotyledons</taxon>
        <taxon>Gunneridae</taxon>
        <taxon>Pentapetalae</taxon>
        <taxon>rosids</taxon>
        <taxon>malvids</taxon>
        <taxon>Brassicales</taxon>
        <taxon>Brassicaceae</taxon>
        <taxon>Brassiceae</taxon>
        <taxon>Brassica</taxon>
    </lineage>
</organism>
<dbReference type="EMBL" id="JAAMPC010000007">
    <property type="protein sequence ID" value="KAG2303720.1"/>
    <property type="molecule type" value="Genomic_DNA"/>
</dbReference>
<name>A0A8X7V534_BRACI</name>
<comment type="caution">
    <text evidence="2">The sequence shown here is derived from an EMBL/GenBank/DDBJ whole genome shotgun (WGS) entry which is preliminary data.</text>
</comment>
<sequence length="76" mass="8279">MENCGGDKASRGGGAADPGQAWRLSHIWFGRRRRRASSGDTHHITAVTQNDDVKQVGAQCVERTMTARSRGVEEVV</sequence>